<keyword evidence="1" id="KW-1133">Transmembrane helix</keyword>
<name>A0AAD7MXT3_9AGAR</name>
<keyword evidence="3" id="KW-1185">Reference proteome</keyword>
<accession>A0AAD7MXT3</accession>
<dbReference type="EMBL" id="JARJLG010000144">
    <property type="protein sequence ID" value="KAJ7737265.1"/>
    <property type="molecule type" value="Genomic_DNA"/>
</dbReference>
<proteinExistence type="predicted"/>
<keyword evidence="1" id="KW-0812">Transmembrane</keyword>
<comment type="caution">
    <text evidence="2">The sequence shown here is derived from an EMBL/GenBank/DDBJ whole genome shotgun (WGS) entry which is preliminary data.</text>
</comment>
<gene>
    <name evidence="2" type="ORF">DFH07DRAFT_842279</name>
</gene>
<feature type="transmembrane region" description="Helical" evidence="1">
    <location>
        <begin position="50"/>
        <end position="67"/>
    </location>
</feature>
<evidence type="ECO:0000256" key="1">
    <source>
        <dbReference type="SAM" id="Phobius"/>
    </source>
</evidence>
<dbReference type="AlphaFoldDB" id="A0AAD7MXT3"/>
<reference evidence="2" key="1">
    <citation type="submission" date="2023-03" db="EMBL/GenBank/DDBJ databases">
        <title>Massive genome expansion in bonnet fungi (Mycena s.s.) driven by repeated elements and novel gene families across ecological guilds.</title>
        <authorList>
            <consortium name="Lawrence Berkeley National Laboratory"/>
            <person name="Harder C.B."/>
            <person name="Miyauchi S."/>
            <person name="Viragh M."/>
            <person name="Kuo A."/>
            <person name="Thoen E."/>
            <person name="Andreopoulos B."/>
            <person name="Lu D."/>
            <person name="Skrede I."/>
            <person name="Drula E."/>
            <person name="Henrissat B."/>
            <person name="Morin E."/>
            <person name="Kohler A."/>
            <person name="Barry K."/>
            <person name="LaButti K."/>
            <person name="Morin E."/>
            <person name="Salamov A."/>
            <person name="Lipzen A."/>
            <person name="Mereny Z."/>
            <person name="Hegedus B."/>
            <person name="Baldrian P."/>
            <person name="Stursova M."/>
            <person name="Weitz H."/>
            <person name="Taylor A."/>
            <person name="Grigoriev I.V."/>
            <person name="Nagy L.G."/>
            <person name="Martin F."/>
            <person name="Kauserud H."/>
        </authorList>
    </citation>
    <scope>NUCLEOTIDE SEQUENCE</scope>
    <source>
        <strain evidence="2">CBHHK188m</strain>
    </source>
</reference>
<evidence type="ECO:0000313" key="3">
    <source>
        <dbReference type="Proteomes" id="UP001215280"/>
    </source>
</evidence>
<keyword evidence="1" id="KW-0472">Membrane</keyword>
<protein>
    <submittedName>
        <fullName evidence="2">Uncharacterized protein</fullName>
    </submittedName>
</protein>
<organism evidence="2 3">
    <name type="scientific">Mycena maculata</name>
    <dbReference type="NCBI Taxonomy" id="230809"/>
    <lineage>
        <taxon>Eukaryota</taxon>
        <taxon>Fungi</taxon>
        <taxon>Dikarya</taxon>
        <taxon>Basidiomycota</taxon>
        <taxon>Agaricomycotina</taxon>
        <taxon>Agaricomycetes</taxon>
        <taxon>Agaricomycetidae</taxon>
        <taxon>Agaricales</taxon>
        <taxon>Marasmiineae</taxon>
        <taxon>Mycenaceae</taxon>
        <taxon>Mycena</taxon>
    </lineage>
</organism>
<evidence type="ECO:0000313" key="2">
    <source>
        <dbReference type="EMBL" id="KAJ7737265.1"/>
    </source>
</evidence>
<sequence length="71" mass="8330">MYVLKQTSALIWPSTVPVNVICGLLARASHFHCRLYPDFIRRVTSKRRPFLPLIETLVYLICVSQMYRTMD</sequence>
<dbReference type="Proteomes" id="UP001215280">
    <property type="component" value="Unassembled WGS sequence"/>
</dbReference>